<gene>
    <name evidence="1" type="ORF">SAMN04488554_1016</name>
</gene>
<dbReference type="EMBL" id="FNTX01000001">
    <property type="protein sequence ID" value="SED90288.1"/>
    <property type="molecule type" value="Genomic_DNA"/>
</dbReference>
<organism evidence="1 2">
    <name type="scientific">Ruania alba</name>
    <dbReference type="NCBI Taxonomy" id="648782"/>
    <lineage>
        <taxon>Bacteria</taxon>
        <taxon>Bacillati</taxon>
        <taxon>Actinomycetota</taxon>
        <taxon>Actinomycetes</taxon>
        <taxon>Micrococcales</taxon>
        <taxon>Ruaniaceae</taxon>
        <taxon>Ruania</taxon>
    </lineage>
</organism>
<proteinExistence type="predicted"/>
<evidence type="ECO:0008006" key="3">
    <source>
        <dbReference type="Google" id="ProtNLM"/>
    </source>
</evidence>
<reference evidence="2" key="1">
    <citation type="submission" date="2016-10" db="EMBL/GenBank/DDBJ databases">
        <authorList>
            <person name="Varghese N."/>
            <person name="Submissions S."/>
        </authorList>
    </citation>
    <scope>NUCLEOTIDE SEQUENCE [LARGE SCALE GENOMIC DNA]</scope>
    <source>
        <strain evidence="2">DSM 21368</strain>
    </source>
</reference>
<evidence type="ECO:0000313" key="2">
    <source>
        <dbReference type="Proteomes" id="UP000199220"/>
    </source>
</evidence>
<dbReference type="OrthoDB" id="3215237at2"/>
<dbReference type="STRING" id="648782.SAMN04488554_1016"/>
<keyword evidence="2" id="KW-1185">Reference proteome</keyword>
<dbReference type="Proteomes" id="UP000199220">
    <property type="component" value="Unassembled WGS sequence"/>
</dbReference>
<dbReference type="RefSeq" id="WP_089771966.1">
    <property type="nucleotide sequence ID" value="NZ_FNTX01000001.1"/>
</dbReference>
<dbReference type="AlphaFoldDB" id="A0A1H5EGR7"/>
<evidence type="ECO:0000313" key="1">
    <source>
        <dbReference type="EMBL" id="SED90288.1"/>
    </source>
</evidence>
<accession>A0A1H5EGR7</accession>
<sequence length="216" mass="23230">MTWDQLDRDARGRLRTLSKDNAERVGRHLVMAGALLDTDPETAYLHALAASRRAGRVDVVREAVALTAYATGRYAEALREVRTVRRLSGVDGMRPIEADCERGLGRPERALALAAAPASPAMTREDRIELAIVASGARLDLSQPDAALLLLEQPFVADAGGEIGERVAEAKVEVLRALGRIGEADALAATLPQPDEFADDVIFGEIDDPEREEGAP</sequence>
<protein>
    <recommendedName>
        <fullName evidence="3">Tetratricopeptide repeat-containing protein</fullName>
    </recommendedName>
</protein>
<name>A0A1H5EGR7_9MICO</name>